<dbReference type="PANTHER" id="PTHR35007">
    <property type="entry name" value="INTEGRAL MEMBRANE PROTEIN-RELATED"/>
    <property type="match status" value="1"/>
</dbReference>
<comment type="subcellular location">
    <subcellularLocation>
        <location evidence="1">Cell membrane</location>
        <topology evidence="1">Multi-pass membrane protein</topology>
    </subcellularLocation>
</comment>
<evidence type="ECO:0000256" key="3">
    <source>
        <dbReference type="ARBA" id="ARBA00022692"/>
    </source>
</evidence>
<accession>A0A0F9VB36</accession>
<protein>
    <recommendedName>
        <fullName evidence="7">Type II secretion system protein GspF domain-containing protein</fullName>
    </recommendedName>
</protein>
<dbReference type="PANTHER" id="PTHR35007:SF1">
    <property type="entry name" value="PILUS ASSEMBLY PROTEIN"/>
    <property type="match status" value="1"/>
</dbReference>
<comment type="caution">
    <text evidence="8">The sequence shown here is derived from an EMBL/GenBank/DDBJ whole genome shotgun (WGS) entry which is preliminary data.</text>
</comment>
<feature type="transmembrane region" description="Helical" evidence="6">
    <location>
        <begin position="261"/>
        <end position="286"/>
    </location>
</feature>
<name>A0A0F9VB36_9ZZZZ</name>
<sequence>MTVANSVTIFDLLLPIAVFGLVLASWIGIVLLLRVRRRNRAQKLQQRINISHPHLDEDRVLRLWHDGKEETLEVPGAGAKPSLRARLAQLKEQSGIKAPLQAVVLGLAGGTALVASAVLVITGSFPAMLGAAVTVVTIVWVCFKNRLQRRVALFETQFLDALGLAARSLRAGHPLSGSFMVVADEIDSPVGPIFESVCQKQQLGMKLEEALRDVATITDSHDMRIFATSVIIHLRSGGNLADLVDRLATVIRDRMRLSRRIRILTASANLGKRVLIALPILMFGVINSMNPDYMAPLYETPQGKTMLLMALGGMLLGAWIMNRMAKLKY</sequence>
<proteinExistence type="predicted"/>
<dbReference type="InterPro" id="IPR042094">
    <property type="entry name" value="T2SS_GspF_sf"/>
</dbReference>
<evidence type="ECO:0000313" key="8">
    <source>
        <dbReference type="EMBL" id="KKN96977.1"/>
    </source>
</evidence>
<dbReference type="Pfam" id="PF00482">
    <property type="entry name" value="T2SSF"/>
    <property type="match status" value="1"/>
</dbReference>
<dbReference type="GO" id="GO:0005886">
    <property type="term" value="C:plasma membrane"/>
    <property type="evidence" value="ECO:0007669"/>
    <property type="project" value="UniProtKB-SubCell"/>
</dbReference>
<keyword evidence="4 6" id="KW-1133">Transmembrane helix</keyword>
<feature type="transmembrane region" description="Helical" evidence="6">
    <location>
        <begin position="100"/>
        <end position="121"/>
    </location>
</feature>
<evidence type="ECO:0000256" key="6">
    <source>
        <dbReference type="SAM" id="Phobius"/>
    </source>
</evidence>
<dbReference type="EMBL" id="LAZR01000061">
    <property type="protein sequence ID" value="KKN96977.1"/>
    <property type="molecule type" value="Genomic_DNA"/>
</dbReference>
<keyword evidence="5 6" id="KW-0472">Membrane</keyword>
<gene>
    <name evidence="8" type="ORF">LCGC14_0162270</name>
</gene>
<keyword evidence="3 6" id="KW-0812">Transmembrane</keyword>
<dbReference type="Gene3D" id="1.20.81.30">
    <property type="entry name" value="Type II secretion system (T2SS), domain F"/>
    <property type="match status" value="1"/>
</dbReference>
<feature type="domain" description="Type II secretion system protein GspF" evidence="7">
    <location>
        <begin position="165"/>
        <end position="286"/>
    </location>
</feature>
<evidence type="ECO:0000256" key="5">
    <source>
        <dbReference type="ARBA" id="ARBA00023136"/>
    </source>
</evidence>
<feature type="transmembrane region" description="Helical" evidence="6">
    <location>
        <begin position="12"/>
        <end position="33"/>
    </location>
</feature>
<evidence type="ECO:0000256" key="2">
    <source>
        <dbReference type="ARBA" id="ARBA00022475"/>
    </source>
</evidence>
<reference evidence="8" key="1">
    <citation type="journal article" date="2015" name="Nature">
        <title>Complex archaea that bridge the gap between prokaryotes and eukaryotes.</title>
        <authorList>
            <person name="Spang A."/>
            <person name="Saw J.H."/>
            <person name="Jorgensen S.L."/>
            <person name="Zaremba-Niedzwiedzka K."/>
            <person name="Martijn J."/>
            <person name="Lind A.E."/>
            <person name="van Eijk R."/>
            <person name="Schleper C."/>
            <person name="Guy L."/>
            <person name="Ettema T.J."/>
        </authorList>
    </citation>
    <scope>NUCLEOTIDE SEQUENCE</scope>
</reference>
<dbReference type="AlphaFoldDB" id="A0A0F9VB36"/>
<organism evidence="8">
    <name type="scientific">marine sediment metagenome</name>
    <dbReference type="NCBI Taxonomy" id="412755"/>
    <lineage>
        <taxon>unclassified sequences</taxon>
        <taxon>metagenomes</taxon>
        <taxon>ecological metagenomes</taxon>
    </lineage>
</organism>
<feature type="transmembrane region" description="Helical" evidence="6">
    <location>
        <begin position="127"/>
        <end position="143"/>
    </location>
</feature>
<feature type="transmembrane region" description="Helical" evidence="6">
    <location>
        <begin position="306"/>
        <end position="325"/>
    </location>
</feature>
<evidence type="ECO:0000256" key="1">
    <source>
        <dbReference type="ARBA" id="ARBA00004651"/>
    </source>
</evidence>
<evidence type="ECO:0000256" key="4">
    <source>
        <dbReference type="ARBA" id="ARBA00022989"/>
    </source>
</evidence>
<dbReference type="InterPro" id="IPR018076">
    <property type="entry name" value="T2SS_GspF_dom"/>
</dbReference>
<evidence type="ECO:0000259" key="7">
    <source>
        <dbReference type="Pfam" id="PF00482"/>
    </source>
</evidence>
<keyword evidence="2" id="KW-1003">Cell membrane</keyword>